<proteinExistence type="inferred from homology"/>
<comment type="caution">
    <text evidence="12">The sequence shown here is derived from an EMBL/GenBank/DDBJ whole genome shotgun (WGS) entry which is preliminary data.</text>
</comment>
<dbReference type="Pfam" id="PF01135">
    <property type="entry name" value="PCMT"/>
    <property type="match status" value="1"/>
</dbReference>
<evidence type="ECO:0000256" key="4">
    <source>
        <dbReference type="ARBA" id="ARBA00013346"/>
    </source>
</evidence>
<keyword evidence="13" id="KW-1185">Reference proteome</keyword>
<evidence type="ECO:0000256" key="9">
    <source>
        <dbReference type="ARBA" id="ARBA00030757"/>
    </source>
</evidence>
<dbReference type="RefSeq" id="WP_344900529.1">
    <property type="nucleotide sequence ID" value="NZ_BAABAS010000017.1"/>
</dbReference>
<evidence type="ECO:0000256" key="3">
    <source>
        <dbReference type="ARBA" id="ARBA00011890"/>
    </source>
</evidence>
<dbReference type="EC" id="2.1.1.77" evidence="3"/>
<evidence type="ECO:0000256" key="5">
    <source>
        <dbReference type="ARBA" id="ARBA00022490"/>
    </source>
</evidence>
<evidence type="ECO:0000256" key="7">
    <source>
        <dbReference type="ARBA" id="ARBA00022679"/>
    </source>
</evidence>
<dbReference type="CDD" id="cd02440">
    <property type="entry name" value="AdoMet_MTases"/>
    <property type="match status" value="1"/>
</dbReference>
<dbReference type="EMBL" id="BAABAS010000017">
    <property type="protein sequence ID" value="GAA4237284.1"/>
    <property type="molecule type" value="Genomic_DNA"/>
</dbReference>
<evidence type="ECO:0000313" key="12">
    <source>
        <dbReference type="EMBL" id="GAA4237284.1"/>
    </source>
</evidence>
<protein>
    <recommendedName>
        <fullName evidence="4">Protein-L-isoaspartate O-methyltransferase</fullName>
        <ecNumber evidence="3">2.1.1.77</ecNumber>
    </recommendedName>
    <alternativeName>
        <fullName evidence="11">L-isoaspartyl protein carboxyl methyltransferase</fullName>
    </alternativeName>
    <alternativeName>
        <fullName evidence="9">Protein L-isoaspartyl methyltransferase</fullName>
    </alternativeName>
    <alternativeName>
        <fullName evidence="10">Protein-beta-aspartate methyltransferase</fullName>
    </alternativeName>
</protein>
<dbReference type="Proteomes" id="UP001501710">
    <property type="component" value="Unassembled WGS sequence"/>
</dbReference>
<dbReference type="Gene3D" id="3.40.50.150">
    <property type="entry name" value="Vaccinia Virus protein VP39"/>
    <property type="match status" value="1"/>
</dbReference>
<reference evidence="13" key="1">
    <citation type="journal article" date="2019" name="Int. J. Syst. Evol. Microbiol.">
        <title>The Global Catalogue of Microorganisms (GCM) 10K type strain sequencing project: providing services to taxonomists for standard genome sequencing and annotation.</title>
        <authorList>
            <consortium name="The Broad Institute Genomics Platform"/>
            <consortium name="The Broad Institute Genome Sequencing Center for Infectious Disease"/>
            <person name="Wu L."/>
            <person name="Ma J."/>
        </authorList>
    </citation>
    <scope>NUCLEOTIDE SEQUENCE [LARGE SCALE GENOMIC DNA]</scope>
    <source>
        <strain evidence="13">JCM 17440</strain>
    </source>
</reference>
<accession>A0ABP8CBV7</accession>
<evidence type="ECO:0000256" key="6">
    <source>
        <dbReference type="ARBA" id="ARBA00022603"/>
    </source>
</evidence>
<evidence type="ECO:0000256" key="2">
    <source>
        <dbReference type="ARBA" id="ARBA00005369"/>
    </source>
</evidence>
<dbReference type="SUPFAM" id="SSF53335">
    <property type="entry name" value="S-adenosyl-L-methionine-dependent methyltransferases"/>
    <property type="match status" value="1"/>
</dbReference>
<comment type="similarity">
    <text evidence="2">Belongs to the methyltransferase superfamily. L-isoaspartyl/D-aspartyl protein methyltransferase family.</text>
</comment>
<comment type="subcellular location">
    <subcellularLocation>
        <location evidence="1">Cytoplasm</location>
    </subcellularLocation>
</comment>
<keyword evidence="7" id="KW-0808">Transferase</keyword>
<dbReference type="PANTHER" id="PTHR11579:SF0">
    <property type="entry name" value="PROTEIN-L-ISOASPARTATE(D-ASPARTATE) O-METHYLTRANSFERASE"/>
    <property type="match status" value="1"/>
</dbReference>
<evidence type="ECO:0000256" key="11">
    <source>
        <dbReference type="ARBA" id="ARBA00031350"/>
    </source>
</evidence>
<dbReference type="InterPro" id="IPR000682">
    <property type="entry name" value="PCMT"/>
</dbReference>
<dbReference type="InterPro" id="IPR027573">
    <property type="entry name" value="Methyltran_FxLD"/>
</dbReference>
<gene>
    <name evidence="12" type="ORF">GCM10022254_48990</name>
</gene>
<sequence length="409" mass="44642">MDTNTAAADALRATMIEKVRKMGFAQRPEVERVLRSTPRHEFVPEASPDDAYNPYQAVITHRFSDGASLSCASAPFVVAMMLDQLDVRHGNRILEIGAGTGYNASLLAELAGDASNVVTIDIDAEVTAQASRALTAAGYDGVRVFTGDGAAGVPEHAPYDRVIATVSPWDIPRAWWEQLAPGARLVAPLRWRGQSRGVAFTYTNGRLVCDSNELSGFVYLVGDDEGELSGPITHDEAIKLHWDRDQVVVPEALHGVLGEPRSTVWSGITVAGDEPYDGVWLRLTVTDPRVCRINAPADIPAEVCDPIQAGRSPVLVDGDSLAYLASRRRETGSAVRWELGAHGHGPAAVYLAEHFCAEVRAWSVHRDQRKPQLVVYPASTPDHDLHGTIIDKTHSRFVLTYDNGRRRDR</sequence>
<evidence type="ECO:0000313" key="13">
    <source>
        <dbReference type="Proteomes" id="UP001501710"/>
    </source>
</evidence>
<evidence type="ECO:0000256" key="10">
    <source>
        <dbReference type="ARBA" id="ARBA00031323"/>
    </source>
</evidence>
<keyword evidence="8" id="KW-0949">S-adenosyl-L-methionine</keyword>
<keyword evidence="5" id="KW-0963">Cytoplasm</keyword>
<organism evidence="12 13">
    <name type="scientific">Actinomadura meridiana</name>
    <dbReference type="NCBI Taxonomy" id="559626"/>
    <lineage>
        <taxon>Bacteria</taxon>
        <taxon>Bacillati</taxon>
        <taxon>Actinomycetota</taxon>
        <taxon>Actinomycetes</taxon>
        <taxon>Streptosporangiales</taxon>
        <taxon>Thermomonosporaceae</taxon>
        <taxon>Actinomadura</taxon>
    </lineage>
</organism>
<evidence type="ECO:0000256" key="8">
    <source>
        <dbReference type="ARBA" id="ARBA00022691"/>
    </source>
</evidence>
<dbReference type="PANTHER" id="PTHR11579">
    <property type="entry name" value="PROTEIN-L-ISOASPARTATE O-METHYLTRANSFERASE"/>
    <property type="match status" value="1"/>
</dbReference>
<dbReference type="InterPro" id="IPR029063">
    <property type="entry name" value="SAM-dependent_MTases_sf"/>
</dbReference>
<keyword evidence="6" id="KW-0489">Methyltransferase</keyword>
<evidence type="ECO:0000256" key="1">
    <source>
        <dbReference type="ARBA" id="ARBA00004496"/>
    </source>
</evidence>
<dbReference type="NCBIfam" id="TIGR04364">
    <property type="entry name" value="methyltran_FxLD"/>
    <property type="match status" value="1"/>
</dbReference>
<name>A0ABP8CBV7_9ACTN</name>